<dbReference type="InterPro" id="IPR036884">
    <property type="entry name" value="2Fe-2S-bd_dom_sf"/>
</dbReference>
<dbReference type="Pfam" id="PF00111">
    <property type="entry name" value="Fer2"/>
    <property type="match status" value="1"/>
</dbReference>
<sequence length="492" mass="53833">MSVRDHIQFYLGDQYCQVSGFAPETTVLDWLREERHRTGTKEGCNEGDCGACTILVVRMQDNKLQWKAVNACIQFLWMLDGAQIFTVEDLRDPTGALHPVQLAMVDQHGSQCGFCTPGFVMSMVAYYKSPSASTDEGAINDALAGNLCRCTGYAPIVKAMKQALATKSDHFDQKEQTIKNRLEKFLPRSACKISAPAGTVSLPATAEELASIYQDNPDATLVAGATDVGLWVTKRLNSLPHIISIGSVESLKALHETDDELWIGAGVTYSRAHSAIATILPDAGEVIRRIGSTQVRNAGTVCGNIGNGSPIGDGPPLFIAAEATLILRKGQVTRSLPIEDYFIAYGKQDRHPGEFIEALVIPKPDKNLLYRAYKISKRFDQDISALLGVFAMTCNSDGLVTHIRIAFGGMAATPKRAYATENAILGKPWNEATLEDARDAIQTDFTPLSDMRSSEWYRRQVAANLLTRFFAETATPTTVETRLAGWKDKAYV</sequence>
<reference evidence="8" key="1">
    <citation type="submission" date="2014-09" db="EMBL/GenBank/DDBJ databases">
        <authorList>
            <person name="Illeghems K.G."/>
        </authorList>
    </citation>
    <scope>NUCLEOTIDE SEQUENCE [LARGE SCALE GENOMIC DNA]</scope>
    <source>
        <strain evidence="8">108B</strain>
    </source>
</reference>
<dbReference type="AlphaFoldDB" id="A0A0U5BB13"/>
<dbReference type="InterPro" id="IPR036318">
    <property type="entry name" value="FAD-bd_PCMH-like_sf"/>
</dbReference>
<dbReference type="GO" id="GO:0071949">
    <property type="term" value="F:FAD binding"/>
    <property type="evidence" value="ECO:0007669"/>
    <property type="project" value="InterPro"/>
</dbReference>
<keyword evidence="2" id="KW-0479">Metal-binding</keyword>
<keyword evidence="8" id="KW-1185">Reference proteome</keyword>
<dbReference type="SUPFAM" id="SSF47741">
    <property type="entry name" value="CO dehydrogenase ISP C-domain like"/>
    <property type="match status" value="1"/>
</dbReference>
<dbReference type="KEGG" id="asz:ASN_2425"/>
<dbReference type="PROSITE" id="PS00197">
    <property type="entry name" value="2FE2S_FER_1"/>
    <property type="match status" value="1"/>
</dbReference>
<evidence type="ECO:0000259" key="6">
    <source>
        <dbReference type="PROSITE" id="PS51387"/>
    </source>
</evidence>
<dbReference type="Gene3D" id="3.30.465.10">
    <property type="match status" value="1"/>
</dbReference>
<dbReference type="InterPro" id="IPR012175">
    <property type="entry name" value="Xanth_DH_ssu_bac"/>
</dbReference>
<evidence type="ECO:0000313" key="7">
    <source>
        <dbReference type="EMBL" id="CEF41715.1"/>
    </source>
</evidence>
<name>A0A0U5BB13_9PROT</name>
<dbReference type="InterPro" id="IPR002346">
    <property type="entry name" value="Mopterin_DH_FAD-bd"/>
</dbReference>
<dbReference type="InterPro" id="IPR036683">
    <property type="entry name" value="CO_DH_flav_C_dom_sf"/>
</dbReference>
<dbReference type="InterPro" id="IPR016166">
    <property type="entry name" value="FAD-bd_PCMH"/>
</dbReference>
<dbReference type="NCBIfam" id="TIGR02963">
    <property type="entry name" value="xanthine_xdhA"/>
    <property type="match status" value="1"/>
</dbReference>
<dbReference type="PANTHER" id="PTHR45444">
    <property type="entry name" value="XANTHINE DEHYDROGENASE"/>
    <property type="match status" value="1"/>
</dbReference>
<dbReference type="GO" id="GO:0004854">
    <property type="term" value="F:xanthine dehydrogenase activity"/>
    <property type="evidence" value="ECO:0007669"/>
    <property type="project" value="UniProtKB-EC"/>
</dbReference>
<evidence type="ECO:0000256" key="5">
    <source>
        <dbReference type="ARBA" id="ARBA00023004"/>
    </source>
</evidence>
<dbReference type="InterPro" id="IPR036010">
    <property type="entry name" value="2Fe-2S_ferredoxin-like_sf"/>
</dbReference>
<keyword evidence="3" id="KW-0274">FAD</keyword>
<dbReference type="InterPro" id="IPR005107">
    <property type="entry name" value="CO_DH_flav_C"/>
</dbReference>
<gene>
    <name evidence="7" type="primary">xdhA</name>
    <name evidence="7" type="ORF">ASN_2425</name>
</gene>
<proteinExistence type="predicted"/>
<dbReference type="SUPFAM" id="SSF55447">
    <property type="entry name" value="CO dehydrogenase flavoprotein C-terminal domain-like"/>
    <property type="match status" value="1"/>
</dbReference>
<evidence type="ECO:0000313" key="8">
    <source>
        <dbReference type="Proteomes" id="UP000056109"/>
    </source>
</evidence>
<dbReference type="EC" id="1.17.1.4" evidence="7"/>
<protein>
    <submittedName>
        <fullName evidence="7">Xanthine dehydrogenase small subunit</fullName>
        <ecNumber evidence="7">1.17.1.4</ecNumber>
    </submittedName>
</protein>
<dbReference type="InterPro" id="IPR014307">
    <property type="entry name" value="Xanthine_DH_ssu"/>
</dbReference>
<evidence type="ECO:0000256" key="4">
    <source>
        <dbReference type="ARBA" id="ARBA00023002"/>
    </source>
</evidence>
<dbReference type="GO" id="GO:0005506">
    <property type="term" value="F:iron ion binding"/>
    <property type="evidence" value="ECO:0007669"/>
    <property type="project" value="InterPro"/>
</dbReference>
<dbReference type="InterPro" id="IPR016208">
    <property type="entry name" value="Ald_Oxase/xanthine_DH-like"/>
</dbReference>
<dbReference type="Proteomes" id="UP000056109">
    <property type="component" value="Chromosome I"/>
</dbReference>
<dbReference type="InterPro" id="IPR006058">
    <property type="entry name" value="2Fe2S_fd_BS"/>
</dbReference>
<dbReference type="InterPro" id="IPR016167">
    <property type="entry name" value="FAD-bd_PCMH_sub1"/>
</dbReference>
<keyword evidence="4 7" id="KW-0560">Oxidoreductase</keyword>
<dbReference type="PATRIC" id="fig|446692.3.peg.2521"/>
<dbReference type="CDD" id="cd00207">
    <property type="entry name" value="fer2"/>
    <property type="match status" value="1"/>
</dbReference>
<dbReference type="SUPFAM" id="SSF54292">
    <property type="entry name" value="2Fe-2S ferredoxin-like"/>
    <property type="match status" value="1"/>
</dbReference>
<dbReference type="PIRSF" id="PIRSF036557">
    <property type="entry name" value="XdhA_RC"/>
    <property type="match status" value="1"/>
</dbReference>
<dbReference type="InterPro" id="IPR002888">
    <property type="entry name" value="2Fe-2S-bd"/>
</dbReference>
<dbReference type="PANTHER" id="PTHR45444:SF3">
    <property type="entry name" value="XANTHINE DEHYDROGENASE"/>
    <property type="match status" value="1"/>
</dbReference>
<organism evidence="7 8">
    <name type="scientific">Acetobacter senegalensis</name>
    <dbReference type="NCBI Taxonomy" id="446692"/>
    <lineage>
        <taxon>Bacteria</taxon>
        <taxon>Pseudomonadati</taxon>
        <taxon>Pseudomonadota</taxon>
        <taxon>Alphaproteobacteria</taxon>
        <taxon>Acetobacterales</taxon>
        <taxon>Acetobacteraceae</taxon>
        <taxon>Acetobacter</taxon>
    </lineage>
</organism>
<dbReference type="InterPro" id="IPR016169">
    <property type="entry name" value="FAD-bd_PCMH_sub2"/>
</dbReference>
<dbReference type="InterPro" id="IPR001041">
    <property type="entry name" value="2Fe-2S_ferredoxin-type"/>
</dbReference>
<dbReference type="Gene3D" id="3.30.43.10">
    <property type="entry name" value="Uridine Diphospho-n-acetylenolpyruvylglucosamine Reductase, domain 2"/>
    <property type="match status" value="1"/>
</dbReference>
<dbReference type="InterPro" id="IPR012675">
    <property type="entry name" value="Beta-grasp_dom_sf"/>
</dbReference>
<dbReference type="EMBL" id="LN606600">
    <property type="protein sequence ID" value="CEF41715.1"/>
    <property type="molecule type" value="Genomic_DNA"/>
</dbReference>
<dbReference type="Gene3D" id="3.30.390.50">
    <property type="entry name" value="CO dehydrogenase flavoprotein, C-terminal domain"/>
    <property type="match status" value="1"/>
</dbReference>
<dbReference type="PROSITE" id="PS51387">
    <property type="entry name" value="FAD_PCMH"/>
    <property type="match status" value="1"/>
</dbReference>
<dbReference type="Pfam" id="PF01799">
    <property type="entry name" value="Fer2_2"/>
    <property type="match status" value="1"/>
</dbReference>
<feature type="domain" description="FAD-binding PCMH-type" evidence="6">
    <location>
        <begin position="192"/>
        <end position="366"/>
    </location>
</feature>
<dbReference type="Gene3D" id="1.10.150.120">
    <property type="entry name" value="[2Fe-2S]-binding domain"/>
    <property type="match status" value="1"/>
</dbReference>
<dbReference type="Pfam" id="PF03450">
    <property type="entry name" value="CO_deh_flav_C"/>
    <property type="match status" value="1"/>
</dbReference>
<dbReference type="SUPFAM" id="SSF56176">
    <property type="entry name" value="FAD-binding/transporter-associated domain-like"/>
    <property type="match status" value="1"/>
</dbReference>
<evidence type="ECO:0000256" key="1">
    <source>
        <dbReference type="ARBA" id="ARBA00022630"/>
    </source>
</evidence>
<dbReference type="GO" id="GO:0051537">
    <property type="term" value="F:2 iron, 2 sulfur cluster binding"/>
    <property type="evidence" value="ECO:0007669"/>
    <property type="project" value="InterPro"/>
</dbReference>
<dbReference type="Pfam" id="PF00941">
    <property type="entry name" value="FAD_binding_5"/>
    <property type="match status" value="1"/>
</dbReference>
<evidence type="ECO:0000256" key="3">
    <source>
        <dbReference type="ARBA" id="ARBA00022827"/>
    </source>
</evidence>
<keyword evidence="1" id="KW-0285">Flavoprotein</keyword>
<keyword evidence="5" id="KW-0408">Iron</keyword>
<accession>A0A0U5BB13</accession>
<evidence type="ECO:0000256" key="2">
    <source>
        <dbReference type="ARBA" id="ARBA00022723"/>
    </source>
</evidence>
<dbReference type="Gene3D" id="3.10.20.30">
    <property type="match status" value="1"/>
</dbReference>
<dbReference type="SMART" id="SM01092">
    <property type="entry name" value="CO_deh_flav_C"/>
    <property type="match status" value="1"/>
</dbReference>